<name>A0AAE7BZ84_9STAP</name>
<dbReference type="AlphaFoldDB" id="A0AAE7BZ84"/>
<proteinExistence type="predicted"/>
<protein>
    <submittedName>
        <fullName evidence="1">Uncharacterized protein</fullName>
    </submittedName>
</protein>
<gene>
    <name evidence="1" type="ORF">GTN30_02845</name>
</gene>
<dbReference type="Proteomes" id="UP000501122">
    <property type="component" value="Chromosome"/>
</dbReference>
<organism evidence="1 2">
    <name type="scientific">Macrococcoides canis</name>
    <dbReference type="NCBI Taxonomy" id="1855823"/>
    <lineage>
        <taxon>Bacteria</taxon>
        <taxon>Bacillati</taxon>
        <taxon>Bacillota</taxon>
        <taxon>Bacilli</taxon>
        <taxon>Bacillales</taxon>
        <taxon>Staphylococcaceae</taxon>
        <taxon>Macrococcoides</taxon>
    </lineage>
</organism>
<evidence type="ECO:0000313" key="1">
    <source>
        <dbReference type="EMBL" id="QIH77593.1"/>
    </source>
</evidence>
<dbReference type="RefSeq" id="WP_158290663.1">
    <property type="nucleotide sequence ID" value="NZ_CP035309.1"/>
</dbReference>
<dbReference type="EMBL" id="CP047363">
    <property type="protein sequence ID" value="QIH77593.1"/>
    <property type="molecule type" value="Genomic_DNA"/>
</dbReference>
<evidence type="ECO:0000313" key="2">
    <source>
        <dbReference type="Proteomes" id="UP000501122"/>
    </source>
</evidence>
<reference evidence="1" key="1">
    <citation type="journal article" date="2020" name="Antimicrob. Agents Chemother.">
        <title>The novel macrolide resistance genes mef(D), msr(F) and msr(H) are present on resistance islands in Macrococcus canis, Macrococcus caseolyticus and Staphylococcus aureus.</title>
        <authorList>
            <person name="Schwendener S."/>
            <person name="Dona V."/>
            <person name="Perreten V."/>
        </authorList>
    </citation>
    <scope>NUCLEOTIDE SEQUENCE</scope>
    <source>
        <strain evidence="1">Epi0076A</strain>
    </source>
</reference>
<accession>A0AAE7BZ84</accession>
<sequence length="50" mass="6050">MWKYRKYKVEINGRTFDGKFAQQVGKFVHQNIRRIKVMEKLGLKVHKEVS</sequence>